<feature type="region of interest" description="Disordered" evidence="2">
    <location>
        <begin position="21"/>
        <end position="51"/>
    </location>
</feature>
<dbReference type="InterPro" id="IPR007527">
    <property type="entry name" value="Znf_SWIM"/>
</dbReference>
<dbReference type="OrthoDB" id="2428137at2759"/>
<dbReference type="PROSITE" id="PS50966">
    <property type="entry name" value="ZF_SWIM"/>
    <property type="match status" value="1"/>
</dbReference>
<dbReference type="AlphaFoldDB" id="A0A916DXB5"/>
<protein>
    <recommendedName>
        <fullName evidence="3">SWIM-type domain-containing protein</fullName>
    </recommendedName>
</protein>
<organism evidence="4 5">
    <name type="scientific">Rhizophagus irregularis</name>
    <dbReference type="NCBI Taxonomy" id="588596"/>
    <lineage>
        <taxon>Eukaryota</taxon>
        <taxon>Fungi</taxon>
        <taxon>Fungi incertae sedis</taxon>
        <taxon>Mucoromycota</taxon>
        <taxon>Glomeromycotina</taxon>
        <taxon>Glomeromycetes</taxon>
        <taxon>Glomerales</taxon>
        <taxon>Glomeraceae</taxon>
        <taxon>Rhizophagus</taxon>
    </lineage>
</organism>
<reference evidence="4" key="1">
    <citation type="submission" date="2020-05" db="EMBL/GenBank/DDBJ databases">
        <authorList>
            <person name="Rincon C."/>
            <person name="Sanders R I."/>
            <person name="Robbins C."/>
            <person name="Chaturvedi A."/>
        </authorList>
    </citation>
    <scope>NUCLEOTIDE SEQUENCE</scope>
    <source>
        <strain evidence="4">CHB12</strain>
    </source>
</reference>
<dbReference type="EMBL" id="CAGKOT010000002">
    <property type="protein sequence ID" value="CAB5307318.1"/>
    <property type="molecule type" value="Genomic_DNA"/>
</dbReference>
<dbReference type="Proteomes" id="UP000684084">
    <property type="component" value="Unassembled WGS sequence"/>
</dbReference>
<comment type="caution">
    <text evidence="4">The sequence shown here is derived from an EMBL/GenBank/DDBJ whole genome shotgun (WGS) entry which is preliminary data.</text>
</comment>
<feature type="domain" description="SWIM-type" evidence="3">
    <location>
        <begin position="395"/>
        <end position="429"/>
    </location>
</feature>
<evidence type="ECO:0000256" key="1">
    <source>
        <dbReference type="PROSITE-ProRule" id="PRU00325"/>
    </source>
</evidence>
<sequence length="473" mass="54569">MEEQNFELKALMEYNSAEEFFDSDSKGTSNKSNKSCEVSESETSETLGSGTNSSEITIYVSKTFQSWKYVEKFMQRYASVKGHGVRIGGGGRVDKETCQILKRTYLCQHADESKASTFCKHVGHKLSPLASQFVPTLQKLSEEILQEIRFLTVVAKVNATVQYRIIRKKFKTRIFQTDLYNAIDKFRREAMPGEEDTGTLLKRLYDKKDEDPRWAITMKLDLAIARAFTNKYFTAGVQSTSRSEGENSTLKRLFKNSSLSLCELFDALEERYQEENDYCDFVSWKKSVPQIGSKNVFKSIFRPVVKQLTEFVFPNIIKKQEEQMDLSLCYHAVQIVLKNALPREKEFVELEHCIICIDNLFDCSQAQLSSFLVDIFQVLEIWEVNHLVNPNTSHFICLLDNGTFLCTCMAFKILGYPCCHFYRVMTLTPIARFHISLINNCWYKELLQGKNISSYEFVVISNLPPRENHILPL</sequence>
<keyword evidence="1" id="KW-0479">Metal-binding</keyword>
<evidence type="ECO:0000313" key="5">
    <source>
        <dbReference type="Proteomes" id="UP000684084"/>
    </source>
</evidence>
<dbReference type="GO" id="GO:0008270">
    <property type="term" value="F:zinc ion binding"/>
    <property type="evidence" value="ECO:0007669"/>
    <property type="project" value="UniProtKB-KW"/>
</dbReference>
<dbReference type="VEuPathDB" id="FungiDB:RhiirFUN_008157"/>
<dbReference type="PANTHER" id="PTHR47718:SF17">
    <property type="entry name" value="PROTEIN FAR1-RELATED SEQUENCE 5-LIKE"/>
    <property type="match status" value="1"/>
</dbReference>
<proteinExistence type="predicted"/>
<evidence type="ECO:0000256" key="2">
    <source>
        <dbReference type="SAM" id="MobiDB-lite"/>
    </source>
</evidence>
<keyword evidence="1" id="KW-0862">Zinc</keyword>
<accession>A0A916DXB5</accession>
<evidence type="ECO:0000313" key="4">
    <source>
        <dbReference type="EMBL" id="CAB5307318.1"/>
    </source>
</evidence>
<keyword evidence="1" id="KW-0863">Zinc-finger</keyword>
<name>A0A916DXB5_9GLOM</name>
<dbReference type="PANTHER" id="PTHR47718">
    <property type="entry name" value="OS01G0519700 PROTEIN"/>
    <property type="match status" value="1"/>
</dbReference>
<evidence type="ECO:0000259" key="3">
    <source>
        <dbReference type="PROSITE" id="PS50966"/>
    </source>
</evidence>
<gene>
    <name evidence="4" type="ORF">CHRIB12_LOCUS1262</name>
</gene>